<dbReference type="SUPFAM" id="SSF56024">
    <property type="entry name" value="Phospholipase D/nuclease"/>
    <property type="match status" value="1"/>
</dbReference>
<dbReference type="VEuPathDB" id="MicrosporidiaDB:NAPIS_ORF02039"/>
<name>T0KYH6_9MICR</name>
<protein>
    <submittedName>
        <fullName evidence="4">Phospholipase d1</fullName>
    </submittedName>
</protein>
<sequence>MKNWYDTSEHLLFEKIYDKHKQKWYVWPGKDFSNPLRKDFIGLEKADICLIDRKNTPRMPWHDIQTKIIGDTAFDIALHFIQRWNYLSDKIIVPNESFFYNNIQEMYPFVTCQALRSIGMWSYESQTENSIYLAYINLIRNTKKFLYIENQFFITKFVKGDISDPQNLLGFEIFKKIKNAYENNIKFKVYIVIPLLPAFELDLCNSVMAHILRIQTDCIYRNKNSFINVLKQAGIDYKKYVIFLSLKKFHKSIYDEAQILTIEVYWEIEIQSHAYMLKILNLIR</sequence>
<dbReference type="GO" id="GO:0004630">
    <property type="term" value="F:phospholipase D activity"/>
    <property type="evidence" value="ECO:0007669"/>
    <property type="project" value="UniProtKB-EC"/>
</dbReference>
<dbReference type="Gene3D" id="3.30.870.10">
    <property type="entry name" value="Endonuclease Chain A"/>
    <property type="match status" value="1"/>
</dbReference>
<dbReference type="AlphaFoldDB" id="T0KYH6"/>
<dbReference type="PANTHER" id="PTHR18896:SF76">
    <property type="entry name" value="PHOSPHOLIPASE"/>
    <property type="match status" value="1"/>
</dbReference>
<evidence type="ECO:0000256" key="2">
    <source>
        <dbReference type="ARBA" id="ARBA00022737"/>
    </source>
</evidence>
<proteinExistence type="predicted"/>
<keyword evidence="5" id="KW-1185">Reference proteome</keyword>
<dbReference type="PANTHER" id="PTHR18896">
    <property type="entry name" value="PHOSPHOLIPASE D"/>
    <property type="match status" value="1"/>
</dbReference>
<dbReference type="OrthoDB" id="14911at2759"/>
<organism evidence="4 5">
    <name type="scientific">Vairimorpha apis BRL 01</name>
    <dbReference type="NCBI Taxonomy" id="1037528"/>
    <lineage>
        <taxon>Eukaryota</taxon>
        <taxon>Fungi</taxon>
        <taxon>Fungi incertae sedis</taxon>
        <taxon>Microsporidia</taxon>
        <taxon>Nosematidae</taxon>
        <taxon>Vairimorpha</taxon>
    </lineage>
</organism>
<comment type="catalytic activity">
    <reaction evidence="1">
        <text>a 1,2-diacyl-sn-glycero-3-phosphocholine + H2O = a 1,2-diacyl-sn-glycero-3-phosphate + choline + H(+)</text>
        <dbReference type="Rhea" id="RHEA:14445"/>
        <dbReference type="ChEBI" id="CHEBI:15354"/>
        <dbReference type="ChEBI" id="CHEBI:15377"/>
        <dbReference type="ChEBI" id="CHEBI:15378"/>
        <dbReference type="ChEBI" id="CHEBI:57643"/>
        <dbReference type="ChEBI" id="CHEBI:58608"/>
        <dbReference type="EC" id="3.1.4.4"/>
    </reaction>
</comment>
<evidence type="ECO:0000313" key="5">
    <source>
        <dbReference type="Proteomes" id="UP000053780"/>
    </source>
</evidence>
<dbReference type="InterPro" id="IPR015679">
    <property type="entry name" value="PLipase_D_fam"/>
</dbReference>
<dbReference type="HOGENOM" id="CLU_980371_0_0_1"/>
<dbReference type="Proteomes" id="UP000053780">
    <property type="component" value="Unassembled WGS sequence"/>
</dbReference>
<evidence type="ECO:0000256" key="3">
    <source>
        <dbReference type="ARBA" id="ARBA00023098"/>
    </source>
</evidence>
<evidence type="ECO:0000256" key="1">
    <source>
        <dbReference type="ARBA" id="ARBA00000798"/>
    </source>
</evidence>
<evidence type="ECO:0000313" key="4">
    <source>
        <dbReference type="EMBL" id="EQB60397.1"/>
    </source>
</evidence>
<keyword evidence="3" id="KW-0443">Lipid metabolism</keyword>
<accession>T0KYH6</accession>
<reference evidence="4 5" key="1">
    <citation type="journal article" date="2013" name="BMC Genomics">
        <title>Genome sequencing and comparative genomics of honey bee microsporidia, Nosema apis reveal novel insights into host-parasite interactions.</title>
        <authorList>
            <person name="Chen Yp."/>
            <person name="Pettis J.S."/>
            <person name="Zhao Y."/>
            <person name="Liu X."/>
            <person name="Tallon L.J."/>
            <person name="Sadzewicz L.D."/>
            <person name="Li R."/>
            <person name="Zheng H."/>
            <person name="Huang S."/>
            <person name="Zhang X."/>
            <person name="Hamilton M.C."/>
            <person name="Pernal S.F."/>
            <person name="Melathopoulos A.P."/>
            <person name="Yan X."/>
            <person name="Evans J.D."/>
        </authorList>
    </citation>
    <scope>NUCLEOTIDE SEQUENCE [LARGE SCALE GENOMIC DNA]</scope>
    <source>
        <strain evidence="4 5">BRL 01</strain>
    </source>
</reference>
<dbReference type="EMBL" id="KE647291">
    <property type="protein sequence ID" value="EQB60397.1"/>
    <property type="molecule type" value="Genomic_DNA"/>
</dbReference>
<keyword evidence="2" id="KW-0677">Repeat</keyword>
<gene>
    <name evidence="4" type="ORF">NAPIS_ORF02039</name>
</gene>
<dbReference type="GO" id="GO:0009395">
    <property type="term" value="P:phospholipid catabolic process"/>
    <property type="evidence" value="ECO:0007669"/>
    <property type="project" value="TreeGrafter"/>
</dbReference>